<evidence type="ECO:0000313" key="7">
    <source>
        <dbReference type="RefSeq" id="XP_012369651.1"/>
    </source>
</evidence>
<accession>A0A6P3V9Y7</accession>
<feature type="region of interest" description="Disordered" evidence="4">
    <location>
        <begin position="83"/>
        <end position="131"/>
    </location>
</feature>
<evidence type="ECO:0000313" key="6">
    <source>
        <dbReference type="Proteomes" id="UP000515203"/>
    </source>
</evidence>
<dbReference type="SMART" id="SM01289">
    <property type="entry name" value="PYRIN"/>
    <property type="match status" value="1"/>
</dbReference>
<evidence type="ECO:0000256" key="4">
    <source>
        <dbReference type="SAM" id="MobiDB-lite"/>
    </source>
</evidence>
<reference evidence="7" key="1">
    <citation type="submission" date="2025-08" db="UniProtKB">
        <authorList>
            <consortium name="RefSeq"/>
        </authorList>
    </citation>
    <scope>IDENTIFICATION</scope>
</reference>
<dbReference type="GO" id="GO:1902531">
    <property type="term" value="P:regulation of intracellular signal transduction"/>
    <property type="evidence" value="ECO:0007669"/>
    <property type="project" value="UniProtKB-ARBA"/>
</dbReference>
<dbReference type="AlphaFoldDB" id="A0A6P3V9Y7"/>
<dbReference type="GO" id="GO:0032991">
    <property type="term" value="C:protein-containing complex"/>
    <property type="evidence" value="ECO:0007669"/>
    <property type="project" value="UniProtKB-ARBA"/>
</dbReference>
<dbReference type="FunFam" id="1.10.533.10:FF:000053">
    <property type="entry name" value="Apoptosis-associated speck-like protein containing a CARD"/>
    <property type="match status" value="1"/>
</dbReference>
<dbReference type="InterPro" id="IPR004020">
    <property type="entry name" value="DAPIN"/>
</dbReference>
<dbReference type="PROSITE" id="PS50824">
    <property type="entry name" value="DAPIN"/>
    <property type="match status" value="1"/>
</dbReference>
<feature type="domain" description="Pyrin" evidence="5">
    <location>
        <begin position="1"/>
        <end position="91"/>
    </location>
</feature>
<proteinExistence type="predicted"/>
<dbReference type="GO" id="GO:0032731">
    <property type="term" value="P:positive regulation of interleukin-1 beta production"/>
    <property type="evidence" value="ECO:0007669"/>
    <property type="project" value="UniProtKB-ARBA"/>
</dbReference>
<dbReference type="GO" id="GO:0005634">
    <property type="term" value="C:nucleus"/>
    <property type="evidence" value="ECO:0007669"/>
    <property type="project" value="UniProtKB-ARBA"/>
</dbReference>
<evidence type="ECO:0000256" key="2">
    <source>
        <dbReference type="ARBA" id="ARBA00022490"/>
    </source>
</evidence>
<evidence type="ECO:0000256" key="3">
    <source>
        <dbReference type="ARBA" id="ARBA00022553"/>
    </source>
</evidence>
<dbReference type="GO" id="GO:0006952">
    <property type="term" value="P:defense response"/>
    <property type="evidence" value="ECO:0007669"/>
    <property type="project" value="UniProtKB-ARBA"/>
</dbReference>
<dbReference type="Proteomes" id="UP000515203">
    <property type="component" value="Unplaced"/>
</dbReference>
<keyword evidence="6" id="KW-1185">Reference proteome</keyword>
<name>A0A6P3V9Y7_OCTDE</name>
<organism evidence="6 7">
    <name type="scientific">Octodon degus</name>
    <name type="common">Degu</name>
    <name type="synonym">Sciurus degus</name>
    <dbReference type="NCBI Taxonomy" id="10160"/>
    <lineage>
        <taxon>Eukaryota</taxon>
        <taxon>Metazoa</taxon>
        <taxon>Chordata</taxon>
        <taxon>Craniata</taxon>
        <taxon>Vertebrata</taxon>
        <taxon>Euteleostomi</taxon>
        <taxon>Mammalia</taxon>
        <taxon>Eutheria</taxon>
        <taxon>Euarchontoglires</taxon>
        <taxon>Glires</taxon>
        <taxon>Rodentia</taxon>
        <taxon>Hystricomorpha</taxon>
        <taxon>Octodontidae</taxon>
        <taxon>Octodon</taxon>
    </lineage>
</organism>
<gene>
    <name evidence="7" type="primary">Pydc1</name>
</gene>
<dbReference type="CDD" id="cd08321">
    <property type="entry name" value="Pyrin_ASC-like"/>
    <property type="match status" value="1"/>
</dbReference>
<dbReference type="SUPFAM" id="SSF47986">
    <property type="entry name" value="DEATH domain"/>
    <property type="match status" value="1"/>
</dbReference>
<sequence>MQDARSAILDALESLSVDELKKFKLKLMCVTLRDGYGRIPRGTLLPMDAVDLSDKLVSCYLEAYATELTATVLCDMGMQEQAGQLSSGGGRNGSGRAASLREAPVRLDPTRSLRRRPARRQDAQEEGDETDQTAVFIRNALRMKVGLEFAQPVTFTDIIVATVV</sequence>
<dbReference type="GO" id="GO:0005829">
    <property type="term" value="C:cytosol"/>
    <property type="evidence" value="ECO:0007669"/>
    <property type="project" value="UniProtKB-ARBA"/>
</dbReference>
<evidence type="ECO:0000256" key="1">
    <source>
        <dbReference type="ARBA" id="ARBA00004496"/>
    </source>
</evidence>
<dbReference type="OrthoDB" id="10058437at2759"/>
<dbReference type="InterPro" id="IPR011029">
    <property type="entry name" value="DEATH-like_dom_sf"/>
</dbReference>
<dbReference type="GO" id="GO:0051707">
    <property type="term" value="P:response to other organism"/>
    <property type="evidence" value="ECO:0007669"/>
    <property type="project" value="UniProtKB-ARBA"/>
</dbReference>
<evidence type="ECO:0000259" key="5">
    <source>
        <dbReference type="PROSITE" id="PS50824"/>
    </source>
</evidence>
<keyword evidence="2" id="KW-0963">Cytoplasm</keyword>
<dbReference type="GO" id="GO:0002376">
    <property type="term" value="P:immune system process"/>
    <property type="evidence" value="ECO:0007669"/>
    <property type="project" value="UniProtKB-ARBA"/>
</dbReference>
<dbReference type="Pfam" id="PF02758">
    <property type="entry name" value="PYRIN"/>
    <property type="match status" value="1"/>
</dbReference>
<dbReference type="InParanoid" id="A0A6P3V9Y7"/>
<keyword evidence="3" id="KW-0597">Phosphoprotein</keyword>
<dbReference type="CTD" id="260434"/>
<dbReference type="RefSeq" id="XP_012369651.1">
    <property type="nucleotide sequence ID" value="XM_012514197.2"/>
</dbReference>
<comment type="subcellular location">
    <subcellularLocation>
        <location evidence="1">Cytoplasm</location>
    </subcellularLocation>
</comment>
<protein>
    <submittedName>
        <fullName evidence="7">Pyrin domain-containing protein 1</fullName>
    </submittedName>
</protein>
<dbReference type="GeneID" id="101573897"/>
<dbReference type="Gene3D" id="1.10.533.10">
    <property type="entry name" value="Death Domain, Fas"/>
    <property type="match status" value="1"/>
</dbReference>